<dbReference type="PANTHER" id="PTHR43132">
    <property type="entry name" value="ARSENICAL RESISTANCE OPERON REPRESSOR ARSR-RELATED"/>
    <property type="match status" value="1"/>
</dbReference>
<dbReference type="RefSeq" id="WP_146788017.1">
    <property type="nucleotide sequence ID" value="NZ_BAABIO010000003.1"/>
</dbReference>
<organism evidence="5 6">
    <name type="scientific">Flavisolibacter ginsenosidimutans</name>
    <dbReference type="NCBI Taxonomy" id="661481"/>
    <lineage>
        <taxon>Bacteria</taxon>
        <taxon>Pseudomonadati</taxon>
        <taxon>Bacteroidota</taxon>
        <taxon>Chitinophagia</taxon>
        <taxon>Chitinophagales</taxon>
        <taxon>Chitinophagaceae</taxon>
        <taxon>Flavisolibacter</taxon>
    </lineage>
</organism>
<dbReference type="NCBIfam" id="NF033788">
    <property type="entry name" value="HTH_metalloreg"/>
    <property type="match status" value="1"/>
</dbReference>
<keyword evidence="1" id="KW-0805">Transcription regulation</keyword>
<protein>
    <submittedName>
        <fullName evidence="5">Helix-turn-helix transcriptional regulator</fullName>
    </submittedName>
</protein>
<dbReference type="InterPro" id="IPR036390">
    <property type="entry name" value="WH_DNA-bd_sf"/>
</dbReference>
<keyword evidence="6" id="KW-1185">Reference proteome</keyword>
<dbReference type="SMART" id="SM00418">
    <property type="entry name" value="HTH_ARSR"/>
    <property type="match status" value="1"/>
</dbReference>
<accession>A0A5B8UKL5</accession>
<feature type="domain" description="HTH arsR-type" evidence="4">
    <location>
        <begin position="8"/>
        <end position="103"/>
    </location>
</feature>
<dbReference type="GO" id="GO:0003700">
    <property type="term" value="F:DNA-binding transcription factor activity"/>
    <property type="evidence" value="ECO:0007669"/>
    <property type="project" value="InterPro"/>
</dbReference>
<dbReference type="CDD" id="cd00090">
    <property type="entry name" value="HTH_ARSR"/>
    <property type="match status" value="1"/>
</dbReference>
<keyword evidence="3" id="KW-0804">Transcription</keyword>
<dbReference type="EMBL" id="CP042433">
    <property type="protein sequence ID" value="QEC56719.1"/>
    <property type="molecule type" value="Genomic_DNA"/>
</dbReference>
<dbReference type="OrthoDB" id="9798835at2"/>
<keyword evidence="2" id="KW-0238">DNA-binding</keyword>
<dbReference type="Proteomes" id="UP000321204">
    <property type="component" value="Chromosome"/>
</dbReference>
<dbReference type="InterPro" id="IPR011991">
    <property type="entry name" value="ArsR-like_HTH"/>
</dbReference>
<dbReference type="InterPro" id="IPR051011">
    <property type="entry name" value="Metal_resp_trans_reg"/>
</dbReference>
<dbReference type="PANTHER" id="PTHR43132:SF2">
    <property type="entry name" value="ARSENICAL RESISTANCE OPERON REPRESSOR ARSR-RELATED"/>
    <property type="match status" value="1"/>
</dbReference>
<evidence type="ECO:0000313" key="5">
    <source>
        <dbReference type="EMBL" id="QEC56719.1"/>
    </source>
</evidence>
<evidence type="ECO:0000256" key="3">
    <source>
        <dbReference type="ARBA" id="ARBA00023163"/>
    </source>
</evidence>
<proteinExistence type="predicted"/>
<name>A0A5B8UKL5_9BACT</name>
<dbReference type="Pfam" id="PF01022">
    <property type="entry name" value="HTH_5"/>
    <property type="match status" value="1"/>
</dbReference>
<dbReference type="KEGG" id="fgg:FSB75_12695"/>
<evidence type="ECO:0000259" key="4">
    <source>
        <dbReference type="PROSITE" id="PS50987"/>
    </source>
</evidence>
<reference evidence="5 6" key="1">
    <citation type="journal article" date="2015" name="Int. J. Syst. Evol. Microbiol.">
        <title>Flavisolibacter ginsenosidimutans sp. nov., with ginsenoside-converting activity isolated from soil used for cultivating ginseng.</title>
        <authorList>
            <person name="Zhao Y."/>
            <person name="Liu Q."/>
            <person name="Kang M.S."/>
            <person name="Jin F."/>
            <person name="Yu H."/>
            <person name="Im W.T."/>
        </authorList>
    </citation>
    <scope>NUCLEOTIDE SEQUENCE [LARGE SCALE GENOMIC DNA]</scope>
    <source>
        <strain evidence="5 6">Gsoil 636</strain>
    </source>
</reference>
<evidence type="ECO:0000313" key="6">
    <source>
        <dbReference type="Proteomes" id="UP000321204"/>
    </source>
</evidence>
<dbReference type="Gene3D" id="1.10.10.10">
    <property type="entry name" value="Winged helix-like DNA-binding domain superfamily/Winged helix DNA-binding domain"/>
    <property type="match status" value="1"/>
</dbReference>
<evidence type="ECO:0000256" key="2">
    <source>
        <dbReference type="ARBA" id="ARBA00023125"/>
    </source>
</evidence>
<gene>
    <name evidence="5" type="ORF">FSB75_12695</name>
</gene>
<evidence type="ECO:0000256" key="1">
    <source>
        <dbReference type="ARBA" id="ARBA00023015"/>
    </source>
</evidence>
<dbReference type="InterPro" id="IPR001845">
    <property type="entry name" value="HTH_ArsR_DNA-bd_dom"/>
</dbReference>
<sequence length="107" mass="12267">MDKQSFKVLTGKTKRAALVFRALNHHLRQQILSYLIANPQTDVTSLYKKFHIEQSVASQHLAILRREGLVSAQREGKRMLYSVNNKRLEDVEKIADRLLAASSSSFR</sequence>
<dbReference type="AlphaFoldDB" id="A0A5B8UKL5"/>
<dbReference type="SUPFAM" id="SSF46785">
    <property type="entry name" value="Winged helix' DNA-binding domain"/>
    <property type="match status" value="1"/>
</dbReference>
<dbReference type="InterPro" id="IPR036388">
    <property type="entry name" value="WH-like_DNA-bd_sf"/>
</dbReference>
<dbReference type="PROSITE" id="PS50987">
    <property type="entry name" value="HTH_ARSR_2"/>
    <property type="match status" value="1"/>
</dbReference>
<dbReference type="GO" id="GO:0003677">
    <property type="term" value="F:DNA binding"/>
    <property type="evidence" value="ECO:0007669"/>
    <property type="project" value="UniProtKB-KW"/>
</dbReference>